<dbReference type="InterPro" id="IPR047262">
    <property type="entry name" value="PRX-like1"/>
</dbReference>
<dbReference type="InterPro" id="IPR036249">
    <property type="entry name" value="Thioredoxin-like_sf"/>
</dbReference>
<dbReference type="InterPro" id="IPR000866">
    <property type="entry name" value="AhpC/TSA"/>
</dbReference>
<dbReference type="GO" id="GO:0016209">
    <property type="term" value="F:antioxidant activity"/>
    <property type="evidence" value="ECO:0007669"/>
    <property type="project" value="InterPro"/>
</dbReference>
<evidence type="ECO:0000313" key="3">
    <source>
        <dbReference type="Proteomes" id="UP000032578"/>
    </source>
</evidence>
<dbReference type="RefSeq" id="WP_044632624.1">
    <property type="nucleotide sequence ID" value="NZ_JTDW01000005.1"/>
</dbReference>
<dbReference type="Gene3D" id="3.40.30.10">
    <property type="entry name" value="Glutaredoxin"/>
    <property type="match status" value="1"/>
</dbReference>
<dbReference type="PROSITE" id="PS51352">
    <property type="entry name" value="THIOREDOXIN_2"/>
    <property type="match status" value="1"/>
</dbReference>
<comment type="caution">
    <text evidence="2">The sequence shown here is derived from an EMBL/GenBank/DDBJ whole genome shotgun (WGS) entry which is preliminary data.</text>
</comment>
<dbReference type="Proteomes" id="UP000032578">
    <property type="component" value="Unassembled WGS sequence"/>
</dbReference>
<dbReference type="InterPro" id="IPR013766">
    <property type="entry name" value="Thioredoxin_domain"/>
</dbReference>
<sequence>MANTPSNMLPLGTTAPNFNLTDTISKQKLSLSQLKGSKGTVIMFICNHCPFVIHVNKTIVNIANTYSEHGIGFIAISSNDVINYPQDSPQKMAIHAKENNYPFPYLYDETQKVAKAYDAACTPDFYLFDADLKLIYRGQLDDSRPGNDLPVTGNDLKYAIDCLLNNKKNESPQKPSIGCNIKWKK</sequence>
<evidence type="ECO:0000313" key="2">
    <source>
        <dbReference type="EMBL" id="KJD35894.1"/>
    </source>
</evidence>
<protein>
    <submittedName>
        <fullName evidence="2">Alkyl hydroperoxide reductase</fullName>
    </submittedName>
</protein>
<feature type="domain" description="Thioredoxin" evidence="1">
    <location>
        <begin position="9"/>
        <end position="165"/>
    </location>
</feature>
<evidence type="ECO:0000259" key="1">
    <source>
        <dbReference type="PROSITE" id="PS51352"/>
    </source>
</evidence>
<dbReference type="Pfam" id="PF00578">
    <property type="entry name" value="AhpC-TSA"/>
    <property type="match status" value="1"/>
</dbReference>
<organism evidence="2 3">
    <name type="scientific">Neotamlana sedimentorum</name>
    <dbReference type="NCBI Taxonomy" id="1435349"/>
    <lineage>
        <taxon>Bacteria</taxon>
        <taxon>Pseudomonadati</taxon>
        <taxon>Bacteroidota</taxon>
        <taxon>Flavobacteriia</taxon>
        <taxon>Flavobacteriales</taxon>
        <taxon>Flavobacteriaceae</taxon>
        <taxon>Neotamlana</taxon>
    </lineage>
</organism>
<dbReference type="CDD" id="cd02969">
    <property type="entry name" value="PRX_like1"/>
    <property type="match status" value="1"/>
</dbReference>
<reference evidence="2 3" key="1">
    <citation type="submission" date="2014-11" db="EMBL/GenBank/DDBJ databases">
        <title>Tamlana sedimentorum sp. nov., isolated from shallow sand sediments of the Sea of Japan.</title>
        <authorList>
            <person name="Romanenko L.A."/>
        </authorList>
    </citation>
    <scope>NUCLEOTIDE SEQUENCE [LARGE SCALE GENOMIC DNA]</scope>
    <source>
        <strain evidence="2 3">JCM 19808</strain>
    </source>
</reference>
<dbReference type="SUPFAM" id="SSF52833">
    <property type="entry name" value="Thioredoxin-like"/>
    <property type="match status" value="1"/>
</dbReference>
<dbReference type="PANTHER" id="PTHR43640">
    <property type="entry name" value="OS07G0260300 PROTEIN"/>
    <property type="match status" value="1"/>
</dbReference>
<name>A0A0D7W9X1_9FLAO</name>
<dbReference type="OrthoDB" id="9809746at2"/>
<dbReference type="EMBL" id="JTDW01000005">
    <property type="protein sequence ID" value="KJD35894.1"/>
    <property type="molecule type" value="Genomic_DNA"/>
</dbReference>
<dbReference type="STRING" id="1435349.PW52_09230"/>
<dbReference type="AlphaFoldDB" id="A0A0D7W9X1"/>
<gene>
    <name evidence="2" type="ORF">PW52_09230</name>
</gene>
<keyword evidence="3" id="KW-1185">Reference proteome</keyword>
<accession>A0A0D7W9X1</accession>
<proteinExistence type="predicted"/>
<dbReference type="PANTHER" id="PTHR43640:SF1">
    <property type="entry name" value="THIOREDOXIN-DEPENDENT PEROXIREDOXIN"/>
    <property type="match status" value="1"/>
</dbReference>
<dbReference type="GO" id="GO:0016491">
    <property type="term" value="F:oxidoreductase activity"/>
    <property type="evidence" value="ECO:0007669"/>
    <property type="project" value="InterPro"/>
</dbReference>
<dbReference type="PATRIC" id="fig|1435349.4.peg.2833"/>